<proteinExistence type="predicted"/>
<organism evidence="1 2">
    <name type="scientific">Limnoraphis robusta CS-951</name>
    <dbReference type="NCBI Taxonomy" id="1637645"/>
    <lineage>
        <taxon>Bacteria</taxon>
        <taxon>Bacillati</taxon>
        <taxon>Cyanobacteriota</taxon>
        <taxon>Cyanophyceae</taxon>
        <taxon>Oscillatoriophycideae</taxon>
        <taxon>Oscillatoriales</taxon>
        <taxon>Sirenicapillariaceae</taxon>
        <taxon>Limnoraphis</taxon>
    </lineage>
</organism>
<protein>
    <submittedName>
        <fullName evidence="1">Uncharacterized protein</fullName>
    </submittedName>
</protein>
<dbReference type="AlphaFoldDB" id="A0A0F5YID8"/>
<accession>A0A0F5YID8</accession>
<evidence type="ECO:0000313" key="1">
    <source>
        <dbReference type="EMBL" id="KKD38664.1"/>
    </source>
</evidence>
<comment type="caution">
    <text evidence="1">The sequence shown here is derived from an EMBL/GenBank/DDBJ whole genome shotgun (WGS) entry which is preliminary data.</text>
</comment>
<dbReference type="Proteomes" id="UP000033607">
    <property type="component" value="Unassembled WGS sequence"/>
</dbReference>
<gene>
    <name evidence="1" type="ORF">WN50_07630</name>
</gene>
<reference evidence="1 2" key="1">
    <citation type="submission" date="2015-06" db="EMBL/GenBank/DDBJ databases">
        <title>Draft genome assembly of filamentous brackish cyanobacterium Limnoraphis robusta strain CS-951.</title>
        <authorList>
            <person name="Willis A."/>
            <person name="Parks M."/>
            <person name="Burford M.A."/>
        </authorList>
    </citation>
    <scope>NUCLEOTIDE SEQUENCE [LARGE SCALE GENOMIC DNA]</scope>
    <source>
        <strain evidence="1 2">CS-951</strain>
    </source>
</reference>
<sequence>MSSNLRFLFFLLQKLGLNVVNVMWEDTARTPGSVWGANITHMTLQVRHLMQPQRKELLPVIRYPNFTDRTGDVPLDLVKIKVGNEKGEQLRVITLREYLTNLQQYISNIDRLFV</sequence>
<dbReference type="EMBL" id="LATL02000251">
    <property type="protein sequence ID" value="KKD38664.1"/>
    <property type="molecule type" value="Genomic_DNA"/>
</dbReference>
<name>A0A0F5YID8_9CYAN</name>
<evidence type="ECO:0000313" key="2">
    <source>
        <dbReference type="Proteomes" id="UP000033607"/>
    </source>
</evidence>